<feature type="region of interest" description="Disordered" evidence="1">
    <location>
        <begin position="87"/>
        <end position="106"/>
    </location>
</feature>
<comment type="caution">
    <text evidence="2">The sequence shown here is derived from an EMBL/GenBank/DDBJ whole genome shotgun (WGS) entry which is preliminary data.</text>
</comment>
<evidence type="ECO:0000313" key="2">
    <source>
        <dbReference type="EMBL" id="CAK0883770.1"/>
    </source>
</evidence>
<gene>
    <name evidence="2" type="ORF">PCOR1329_LOCUS65901</name>
</gene>
<evidence type="ECO:0000313" key="3">
    <source>
        <dbReference type="Proteomes" id="UP001189429"/>
    </source>
</evidence>
<proteinExistence type="predicted"/>
<reference evidence="2" key="1">
    <citation type="submission" date="2023-10" db="EMBL/GenBank/DDBJ databases">
        <authorList>
            <person name="Chen Y."/>
            <person name="Shah S."/>
            <person name="Dougan E. K."/>
            <person name="Thang M."/>
            <person name="Chan C."/>
        </authorList>
    </citation>
    <scope>NUCLEOTIDE SEQUENCE [LARGE SCALE GENOMIC DNA]</scope>
</reference>
<keyword evidence="3" id="KW-1185">Reference proteome</keyword>
<feature type="compositionally biased region" description="Low complexity" evidence="1">
    <location>
        <begin position="89"/>
        <end position="106"/>
    </location>
</feature>
<feature type="non-terminal residue" evidence="2">
    <location>
        <position position="1"/>
    </location>
</feature>
<protein>
    <submittedName>
        <fullName evidence="2">Uncharacterized protein</fullName>
    </submittedName>
</protein>
<name>A0ABN9WBU3_9DINO</name>
<feature type="region of interest" description="Disordered" evidence="1">
    <location>
        <begin position="114"/>
        <end position="221"/>
    </location>
</feature>
<evidence type="ECO:0000256" key="1">
    <source>
        <dbReference type="SAM" id="MobiDB-lite"/>
    </source>
</evidence>
<organism evidence="2 3">
    <name type="scientific">Prorocentrum cordatum</name>
    <dbReference type="NCBI Taxonomy" id="2364126"/>
    <lineage>
        <taxon>Eukaryota</taxon>
        <taxon>Sar</taxon>
        <taxon>Alveolata</taxon>
        <taxon>Dinophyceae</taxon>
        <taxon>Prorocentrales</taxon>
        <taxon>Prorocentraceae</taxon>
        <taxon>Prorocentrum</taxon>
    </lineage>
</organism>
<sequence>PGGSFDPPEPGSLQPGGGSGPPGARSPSSDTTDEVLTGKSATNRETILDAGDTSGDVEGVIRAKTGKALDNITTIDRSVCEKSGLQFVPSSAPAPTSSSGTFTGSSADIGECVITHATADAGPDASTAADAGPDTGASHHAGDDDSVGRGDRDHGSGGHRGGDDGSGSRGGTSGEVKGHDGEDDDGSAAGRAVGLERDQQWQRHQRTSARHLTPTSVSLRC</sequence>
<accession>A0ABN9WBU3</accession>
<dbReference type="EMBL" id="CAUYUJ010018462">
    <property type="protein sequence ID" value="CAK0883770.1"/>
    <property type="molecule type" value="Genomic_DNA"/>
</dbReference>
<feature type="region of interest" description="Disordered" evidence="1">
    <location>
        <begin position="1"/>
        <end position="56"/>
    </location>
</feature>
<feature type="compositionally biased region" description="Basic and acidic residues" evidence="1">
    <location>
        <begin position="140"/>
        <end position="163"/>
    </location>
</feature>
<dbReference type="Proteomes" id="UP001189429">
    <property type="component" value="Unassembled WGS sequence"/>
</dbReference>
<feature type="compositionally biased region" description="Gly residues" evidence="1">
    <location>
        <begin position="164"/>
        <end position="173"/>
    </location>
</feature>